<dbReference type="Proteomes" id="UP000238220">
    <property type="component" value="Unassembled WGS sequence"/>
</dbReference>
<name>A0A2S5THM4_9GAMM</name>
<feature type="transmembrane region" description="Helical" evidence="1">
    <location>
        <begin position="61"/>
        <end position="80"/>
    </location>
</feature>
<keyword evidence="3" id="KW-1185">Reference proteome</keyword>
<dbReference type="InterPro" id="IPR010721">
    <property type="entry name" value="UstE-like"/>
</dbReference>
<dbReference type="PANTHER" id="PTHR32251:SF17">
    <property type="entry name" value="STEROID 5-ALPHA REDUCTASE C-TERMINAL DOMAIN-CONTAINING PROTEIN"/>
    <property type="match status" value="1"/>
</dbReference>
<dbReference type="RefSeq" id="WP_104229642.1">
    <property type="nucleotide sequence ID" value="NZ_PSNW01000003.1"/>
</dbReference>
<gene>
    <name evidence="2" type="ORF">C3942_06875</name>
</gene>
<feature type="transmembrane region" description="Helical" evidence="1">
    <location>
        <begin position="36"/>
        <end position="55"/>
    </location>
</feature>
<proteinExistence type="predicted"/>
<dbReference type="PROSITE" id="PS50244">
    <property type="entry name" value="S5A_REDUCTASE"/>
    <property type="match status" value="1"/>
</dbReference>
<organism evidence="2 3">
    <name type="scientific">Solimonas fluminis</name>
    <dbReference type="NCBI Taxonomy" id="2086571"/>
    <lineage>
        <taxon>Bacteria</taxon>
        <taxon>Pseudomonadati</taxon>
        <taxon>Pseudomonadota</taxon>
        <taxon>Gammaproteobacteria</taxon>
        <taxon>Nevskiales</taxon>
        <taxon>Nevskiaceae</taxon>
        <taxon>Solimonas</taxon>
    </lineage>
</organism>
<accession>A0A2S5THM4</accession>
<evidence type="ECO:0000313" key="3">
    <source>
        <dbReference type="Proteomes" id="UP000238220"/>
    </source>
</evidence>
<dbReference type="GO" id="GO:0016020">
    <property type="term" value="C:membrane"/>
    <property type="evidence" value="ECO:0007669"/>
    <property type="project" value="TreeGrafter"/>
</dbReference>
<protein>
    <submittedName>
        <fullName evidence="2">Uncharacterized protein</fullName>
    </submittedName>
</protein>
<evidence type="ECO:0000256" key="1">
    <source>
        <dbReference type="SAM" id="Phobius"/>
    </source>
</evidence>
<feature type="transmembrane region" description="Helical" evidence="1">
    <location>
        <begin position="187"/>
        <end position="206"/>
    </location>
</feature>
<evidence type="ECO:0000313" key="2">
    <source>
        <dbReference type="EMBL" id="PPE74484.1"/>
    </source>
</evidence>
<keyword evidence="1" id="KW-1133">Transmembrane helix</keyword>
<feature type="transmembrane region" description="Helical" evidence="1">
    <location>
        <begin position="135"/>
        <end position="156"/>
    </location>
</feature>
<dbReference type="Gene3D" id="1.20.120.1630">
    <property type="match status" value="1"/>
</dbReference>
<dbReference type="AlphaFoldDB" id="A0A2S5THM4"/>
<dbReference type="PANTHER" id="PTHR32251">
    <property type="entry name" value="3-OXO-5-ALPHA-STEROID 4-DEHYDROGENASE"/>
    <property type="match status" value="1"/>
</dbReference>
<sequence length="258" mass="29427">MTALHTAATGLACVFVFISLAWVVQWRTANAGIVDAVWSWSLGFLGLLYALLGPAPEPQRLLLGLMAALWGLRLGLHLFLRNHGKPEDRRYRKFRDEWGAQANRNMFFFFHFQTLFAMLLSAAFLVAAYNPQPLASPWLLLAAAIWLVSVLGEGIADRQMERFRGNPANRGQVCREGLWRWSRHPNYFFECLHWLAYLPLALGSAWWPAALVSPLVMWFLLMRMSGIPILERHMAASKPGYAEYMRTTSALIPWPPKR</sequence>
<keyword evidence="1" id="KW-0812">Transmembrane</keyword>
<reference evidence="2 3" key="1">
    <citation type="submission" date="2018-02" db="EMBL/GenBank/DDBJ databases">
        <title>Genome sequencing of Solimonas sp. HR-BB.</title>
        <authorList>
            <person name="Lee Y."/>
            <person name="Jeon C.O."/>
        </authorList>
    </citation>
    <scope>NUCLEOTIDE SEQUENCE [LARGE SCALE GENOMIC DNA]</scope>
    <source>
        <strain evidence="2 3">HR-BB</strain>
    </source>
</reference>
<comment type="caution">
    <text evidence="2">The sequence shown here is derived from an EMBL/GenBank/DDBJ whole genome shotgun (WGS) entry which is preliminary data.</text>
</comment>
<feature type="transmembrane region" description="Helical" evidence="1">
    <location>
        <begin position="6"/>
        <end position="24"/>
    </location>
</feature>
<feature type="transmembrane region" description="Helical" evidence="1">
    <location>
        <begin position="107"/>
        <end position="129"/>
    </location>
</feature>
<dbReference type="EMBL" id="PSNW01000003">
    <property type="protein sequence ID" value="PPE74484.1"/>
    <property type="molecule type" value="Genomic_DNA"/>
</dbReference>
<dbReference type="OrthoDB" id="9779233at2"/>
<keyword evidence="1" id="KW-0472">Membrane</keyword>
<dbReference type="Pfam" id="PF06966">
    <property type="entry name" value="DUF1295"/>
    <property type="match status" value="1"/>
</dbReference>